<reference evidence="2" key="1">
    <citation type="submission" date="2017-11" db="EMBL/GenBank/DDBJ databases">
        <authorList>
            <person name="Wibberg D."/>
        </authorList>
    </citation>
    <scope>NUCLEOTIDE SEQUENCE [LARGE SCALE GENOMIC DNA]</scope>
</reference>
<accession>A0A2N9B8A2</accession>
<keyword evidence="2" id="KW-1185">Reference proteome</keyword>
<dbReference type="EMBL" id="LT963352">
    <property type="protein sequence ID" value="SOR79547.1"/>
    <property type="molecule type" value="Genomic_DNA"/>
</dbReference>
<dbReference type="Gene3D" id="1.10.357.10">
    <property type="entry name" value="Tetracycline Repressor, domain 2"/>
    <property type="match status" value="1"/>
</dbReference>
<organism evidence="1 2">
    <name type="scientific">Streptomyces chartreusis NRRL 3882</name>
    <dbReference type="NCBI Taxonomy" id="1079985"/>
    <lineage>
        <taxon>Bacteria</taxon>
        <taxon>Bacillati</taxon>
        <taxon>Actinomycetota</taxon>
        <taxon>Actinomycetes</taxon>
        <taxon>Kitasatosporales</taxon>
        <taxon>Streptomycetaceae</taxon>
        <taxon>Streptomyces</taxon>
    </lineage>
</organism>
<dbReference type="SUPFAM" id="SSF48498">
    <property type="entry name" value="Tetracyclin repressor-like, C-terminal domain"/>
    <property type="match status" value="1"/>
</dbReference>
<sequence>MRSWAVAHPFEFEWIFASPVGSTQHQPDSARYQAGLRFAYVFLDIIIELWNTQPFPVPDLEDQPESLREQLRAYSRLIDERLPPEALHV</sequence>
<dbReference type="AlphaFoldDB" id="A0A2N9B8A2"/>
<protein>
    <submittedName>
        <fullName evidence="1">Uncharacterized protein</fullName>
    </submittedName>
</protein>
<dbReference type="Proteomes" id="UP000235464">
    <property type="component" value="Chromosome I"/>
</dbReference>
<name>A0A2N9B8A2_STRCX</name>
<proteinExistence type="predicted"/>
<gene>
    <name evidence="1" type="ORF">SCNRRL3882_3009</name>
</gene>
<dbReference type="InterPro" id="IPR036271">
    <property type="entry name" value="Tet_transcr_reg_TetR-rel_C_sf"/>
</dbReference>
<evidence type="ECO:0000313" key="2">
    <source>
        <dbReference type="Proteomes" id="UP000235464"/>
    </source>
</evidence>
<evidence type="ECO:0000313" key="1">
    <source>
        <dbReference type="EMBL" id="SOR79547.1"/>
    </source>
</evidence>